<dbReference type="Gene3D" id="2.120.10.30">
    <property type="entry name" value="TolB, C-terminal domain"/>
    <property type="match status" value="1"/>
</dbReference>
<dbReference type="Gene3D" id="1.10.760.10">
    <property type="entry name" value="Cytochrome c-like domain"/>
    <property type="match status" value="1"/>
</dbReference>
<dbReference type="InterPro" id="IPR055557">
    <property type="entry name" value="DUF7133"/>
</dbReference>
<dbReference type="InterPro" id="IPR011041">
    <property type="entry name" value="Quinoprot_gluc/sorb_DH_b-prop"/>
</dbReference>
<dbReference type="AlphaFoldDB" id="A0A975IZV0"/>
<dbReference type="GO" id="GO:0009055">
    <property type="term" value="F:electron transfer activity"/>
    <property type="evidence" value="ECO:0007669"/>
    <property type="project" value="InterPro"/>
</dbReference>
<dbReference type="Pfam" id="PF00034">
    <property type="entry name" value="Cytochrom_C"/>
    <property type="match status" value="1"/>
</dbReference>
<dbReference type="PROSITE" id="PS51007">
    <property type="entry name" value="CYTC"/>
    <property type="match status" value="1"/>
</dbReference>
<evidence type="ECO:0000313" key="7">
    <source>
        <dbReference type="EMBL" id="QUE50295.1"/>
    </source>
</evidence>
<dbReference type="Pfam" id="PF13472">
    <property type="entry name" value="Lipase_GDSL_2"/>
    <property type="match status" value="1"/>
</dbReference>
<evidence type="ECO:0000256" key="3">
    <source>
        <dbReference type="ARBA" id="ARBA00023004"/>
    </source>
</evidence>
<dbReference type="InterPro" id="IPR013830">
    <property type="entry name" value="SGNH_hydro"/>
</dbReference>
<keyword evidence="8" id="KW-1185">Reference proteome</keyword>
<dbReference type="GO" id="GO:0046872">
    <property type="term" value="F:metal ion binding"/>
    <property type="evidence" value="ECO:0007669"/>
    <property type="project" value="UniProtKB-KW"/>
</dbReference>
<evidence type="ECO:0000256" key="1">
    <source>
        <dbReference type="ARBA" id="ARBA00022617"/>
    </source>
</evidence>
<dbReference type="InterPro" id="IPR036514">
    <property type="entry name" value="SGNH_hydro_sf"/>
</dbReference>
<dbReference type="RefSeq" id="WP_211630435.1">
    <property type="nucleotide sequence ID" value="NZ_CP073100.1"/>
</dbReference>
<dbReference type="InterPro" id="IPR036909">
    <property type="entry name" value="Cyt_c-like_dom_sf"/>
</dbReference>
<dbReference type="GO" id="GO:0016788">
    <property type="term" value="F:hydrolase activity, acting on ester bonds"/>
    <property type="evidence" value="ECO:0007669"/>
    <property type="project" value="UniProtKB-ARBA"/>
</dbReference>
<keyword evidence="2 4" id="KW-0479">Metal-binding</keyword>
<reference evidence="7" key="1">
    <citation type="submission" date="2021-04" db="EMBL/GenBank/DDBJ databases">
        <title>Luteolibacter sp. 32A isolated from the skin of an Anderson's salamander (Ambystoma andersonii).</title>
        <authorList>
            <person name="Spergser J."/>
            <person name="Busse H.-J."/>
        </authorList>
    </citation>
    <scope>NUCLEOTIDE SEQUENCE</scope>
    <source>
        <strain evidence="7">32A</strain>
    </source>
</reference>
<evidence type="ECO:0000256" key="4">
    <source>
        <dbReference type="PROSITE-ProRule" id="PRU00433"/>
    </source>
</evidence>
<dbReference type="InterPro" id="IPR011989">
    <property type="entry name" value="ARM-like"/>
</dbReference>
<keyword evidence="1 4" id="KW-0349">Heme</keyword>
<organism evidence="7 8">
    <name type="scientific">Luteolibacter ambystomatis</name>
    <dbReference type="NCBI Taxonomy" id="2824561"/>
    <lineage>
        <taxon>Bacteria</taxon>
        <taxon>Pseudomonadati</taxon>
        <taxon>Verrucomicrobiota</taxon>
        <taxon>Verrucomicrobiia</taxon>
        <taxon>Verrucomicrobiales</taxon>
        <taxon>Verrucomicrobiaceae</taxon>
        <taxon>Luteolibacter</taxon>
    </lineage>
</organism>
<keyword evidence="3 4" id="KW-0408">Iron</keyword>
<dbReference type="InterPro" id="IPR013428">
    <property type="entry name" value="Membrane-bound_put_N"/>
</dbReference>
<dbReference type="SUPFAM" id="SSF46626">
    <property type="entry name" value="Cytochrome c"/>
    <property type="match status" value="1"/>
</dbReference>
<dbReference type="InterPro" id="IPR011042">
    <property type="entry name" value="6-blade_b-propeller_TolB-like"/>
</dbReference>
<dbReference type="Proteomes" id="UP000676169">
    <property type="component" value="Chromosome"/>
</dbReference>
<feature type="domain" description="Cytochrome c" evidence="6">
    <location>
        <begin position="931"/>
        <end position="1027"/>
    </location>
</feature>
<dbReference type="SUPFAM" id="SSF52266">
    <property type="entry name" value="SGNH hydrolase"/>
    <property type="match status" value="1"/>
</dbReference>
<dbReference type="Gene3D" id="3.40.50.1110">
    <property type="entry name" value="SGNH hydrolase"/>
    <property type="match status" value="1"/>
</dbReference>
<evidence type="ECO:0000256" key="2">
    <source>
        <dbReference type="ARBA" id="ARBA00022723"/>
    </source>
</evidence>
<protein>
    <submittedName>
        <fullName evidence="7">C-type cytochrome</fullName>
    </submittedName>
</protein>
<evidence type="ECO:0000313" key="8">
    <source>
        <dbReference type="Proteomes" id="UP000676169"/>
    </source>
</evidence>
<keyword evidence="5" id="KW-0732">Signal</keyword>
<dbReference type="GO" id="GO:0020037">
    <property type="term" value="F:heme binding"/>
    <property type="evidence" value="ECO:0007669"/>
    <property type="project" value="InterPro"/>
</dbReference>
<feature type="signal peptide" evidence="5">
    <location>
        <begin position="1"/>
        <end position="19"/>
    </location>
</feature>
<name>A0A975IZV0_9BACT</name>
<dbReference type="InterPro" id="IPR016024">
    <property type="entry name" value="ARM-type_fold"/>
</dbReference>
<dbReference type="CDD" id="cd01834">
    <property type="entry name" value="SGNH_hydrolase_like_2"/>
    <property type="match status" value="1"/>
</dbReference>
<accession>A0A975IZV0</accession>
<dbReference type="PANTHER" id="PTHR33546:SF1">
    <property type="entry name" value="LARGE, MULTIFUNCTIONAL SECRETED PROTEIN"/>
    <property type="match status" value="1"/>
</dbReference>
<proteinExistence type="predicted"/>
<dbReference type="EMBL" id="CP073100">
    <property type="protein sequence ID" value="QUE50295.1"/>
    <property type="molecule type" value="Genomic_DNA"/>
</dbReference>
<evidence type="ECO:0000259" key="6">
    <source>
        <dbReference type="PROSITE" id="PS51007"/>
    </source>
</evidence>
<dbReference type="Pfam" id="PF13646">
    <property type="entry name" value="HEAT_2"/>
    <property type="match status" value="1"/>
</dbReference>
<dbReference type="Gene3D" id="1.25.10.10">
    <property type="entry name" value="Leucine-rich Repeat Variant"/>
    <property type="match status" value="1"/>
</dbReference>
<dbReference type="InterPro" id="IPR009056">
    <property type="entry name" value="Cyt_c-like_dom"/>
</dbReference>
<dbReference type="SUPFAM" id="SSF50952">
    <property type="entry name" value="Soluble quinoprotein glucose dehydrogenase"/>
    <property type="match status" value="1"/>
</dbReference>
<evidence type="ECO:0000256" key="5">
    <source>
        <dbReference type="SAM" id="SignalP"/>
    </source>
</evidence>
<feature type="chain" id="PRO_5036755770" evidence="5">
    <location>
        <begin position="20"/>
        <end position="1064"/>
    </location>
</feature>
<sequence>MKSLALSLALCALAGQASGAALPSPAKDTHIVLIGGGLAERSQYDGYFETLLHLRYPDRQLVVRNMGFPGDTPGFRPRAGRKTQWAFPGAENFHPEYKAHRGDGIEPSPDEWLTLCKADTILAFFGYNESFDGPDGVVNYAAELDAFISHTLSQKYNGSSAPQLVLVSPIAFEDLSATKDLPNGKAENANLALYTEAMRKVAEKRKVGFVDLFTPTRNPQLKPGTTLTTNGFLPTDDGDRFLAPILAEALYGPAGIPSKAKPEALRQAVVDKGWFWRNDYRIVNGVHVYGRRRAPYGVVNYPQEIEKIRQMTTNRDKAVWEMALGRTYDLKTADANTRKLDPVATNFPGKIVYKTGNDALSSFKMAPGFKIELFASEERFPNLSKPMQMSFDNKGRLWIATMPSYPGYRPGDALPDDKLLIYEDTNGDGKADKETVFADHLHLPIGFEFAPEGVYVAQEPNLMLLRDTDGDGKADKRELVLEGFDSHDSHHSINAFSADASGSVYMPEGTFLHTNVETAYGPERGLYAGVWRFNPRNQRLDRYSQVDFANPWGIAFDKWDQCFIADASPGQNWWGLPLSPKVPYSVQTGKTAEFAPKRSRPTSGAEFISSRHFPDELQGSYMVNNVIGFLGTTVWDIKEDGSGFSGKQRMDLISSNDPNFRPCDMEFAPDGSLYVLDWHNALIGHMQHSARDPNRDHDHGRIYRVTYPSRPLVKPVPVAGASVTQLLKDLEEPEYRTRYRARRELRGHKPEEVLPEVTKWVASLDKNSPEYDHRLCEALWTTWGFEKIDHDLLVRCLEAKSPQARAAAVDVIRFSFRYLPDHTALLMKAAVDPHPRVRLAAMVAASWLNNEDGAKIASEALERPLDSWMTKAYQACLITLKEDFESLAKNGKLDLASKPKTKDFLAGKLKLEAGPAEIAEPEPKLPPAELALYRLGKEVYQRDVHCSTCHQPNGMGDTTYPPLAKSEYVTGDETRLIKIVLKGVWGPITVHGKTYDPKNGVPPMTPFEALLKDDELAGVLTYVRNSFGNSAPAVKPETVAKVRAETKDKVGFYTVEELLKQHPF</sequence>
<dbReference type="KEGG" id="lamb:KBB96_15645"/>
<dbReference type="Pfam" id="PF23500">
    <property type="entry name" value="DUF7133"/>
    <property type="match status" value="2"/>
</dbReference>
<dbReference type="SUPFAM" id="SSF48371">
    <property type="entry name" value="ARM repeat"/>
    <property type="match status" value="1"/>
</dbReference>
<dbReference type="NCBIfam" id="TIGR02604">
    <property type="entry name" value="Piru_Ver_Nterm"/>
    <property type="match status" value="1"/>
</dbReference>
<dbReference type="PANTHER" id="PTHR33546">
    <property type="entry name" value="LARGE, MULTIFUNCTIONAL SECRETED PROTEIN-RELATED"/>
    <property type="match status" value="1"/>
</dbReference>
<gene>
    <name evidence="7" type="ORF">KBB96_15645</name>
</gene>